<evidence type="ECO:0000313" key="2">
    <source>
        <dbReference type="Proteomes" id="UP000020773"/>
    </source>
</evidence>
<dbReference type="GeneID" id="92940685"/>
<sequence>MLKELSGQVFALVRELPKPLSREEMRELKRLCRFLNNTVKDQERKQEVRK</sequence>
<dbReference type="RefSeq" id="WP_162837783.1">
    <property type="nucleotide sequence ID" value="NZ_JGDB01000202.1"/>
</dbReference>
<evidence type="ECO:0000313" key="1">
    <source>
        <dbReference type="EMBL" id="EXY90047.1"/>
    </source>
</evidence>
<dbReference type="Proteomes" id="UP000020773">
    <property type="component" value="Unassembled WGS sequence"/>
</dbReference>
<accession>A0A015U5E0</accession>
<organism evidence="1 2">
    <name type="scientific">Bacteroides fragilis str. 3998T(B)3</name>
    <dbReference type="NCBI Taxonomy" id="1339316"/>
    <lineage>
        <taxon>Bacteria</taxon>
        <taxon>Pseudomonadati</taxon>
        <taxon>Bacteroidota</taxon>
        <taxon>Bacteroidia</taxon>
        <taxon>Bacteroidales</taxon>
        <taxon>Bacteroidaceae</taxon>
        <taxon>Bacteroides</taxon>
    </lineage>
</organism>
<dbReference type="AlphaFoldDB" id="A0A015U5E0"/>
<gene>
    <name evidence="1" type="ORF">M125_3287</name>
</gene>
<name>A0A015U5E0_BACFG</name>
<proteinExistence type="predicted"/>
<reference evidence="1 2" key="1">
    <citation type="submission" date="2014-02" db="EMBL/GenBank/DDBJ databases">
        <authorList>
            <person name="Sears C."/>
            <person name="Carroll K."/>
            <person name="Sack B.R."/>
            <person name="Qadri F."/>
            <person name="Myers L.L."/>
            <person name="Chung G.-T."/>
            <person name="Escheverria P."/>
            <person name="Fraser C.M."/>
            <person name="Sadzewicz L."/>
            <person name="Shefchek K.A."/>
            <person name="Tallon L."/>
            <person name="Das S.P."/>
            <person name="Daugherty S."/>
            <person name="Mongodin E.F."/>
        </authorList>
    </citation>
    <scope>NUCLEOTIDE SEQUENCE [LARGE SCALE GENOMIC DNA]</scope>
    <source>
        <strain evidence="2">3998T(B)3</strain>
    </source>
</reference>
<dbReference type="PATRIC" id="fig|1339316.3.peg.3124"/>
<comment type="caution">
    <text evidence="1">The sequence shown here is derived from an EMBL/GenBank/DDBJ whole genome shotgun (WGS) entry which is preliminary data.</text>
</comment>
<dbReference type="EMBL" id="JGDB01000202">
    <property type="protein sequence ID" value="EXY90047.1"/>
    <property type="molecule type" value="Genomic_DNA"/>
</dbReference>
<protein>
    <submittedName>
        <fullName evidence="1">Uncharacterized protein</fullName>
    </submittedName>
</protein>